<dbReference type="InterPro" id="IPR035969">
    <property type="entry name" value="Rab-GAP_TBC_sf"/>
</dbReference>
<proteinExistence type="predicted"/>
<accession>X6LX36</accession>
<feature type="domain" description="Rab-GAP TBC" evidence="1">
    <location>
        <begin position="1"/>
        <end position="75"/>
    </location>
</feature>
<evidence type="ECO:0000313" key="2">
    <source>
        <dbReference type="EMBL" id="ETO05300.1"/>
    </source>
</evidence>
<dbReference type="Proteomes" id="UP000023152">
    <property type="component" value="Unassembled WGS sequence"/>
</dbReference>
<sequence length="171" mass="19860">YYTRSLFIPDLPGYVKCEKALNSLLQLHLPRLQKYLESLGCLTAILSPWLHCLFAYPNIDPKITFYIWDLFLVKDFSIFLKVAFMICLVHVEKFIASDFIEIVEFCKSNDFLNESIIRACMYTKMNEAILKDCQSLFDGSLPISSEQREDTADASFNVYDIIQDIANDERQ</sequence>
<dbReference type="EMBL" id="ASPP01028295">
    <property type="protein sequence ID" value="ETO05300.1"/>
    <property type="molecule type" value="Genomic_DNA"/>
</dbReference>
<name>X6LX36_RETFI</name>
<dbReference type="Pfam" id="PF00566">
    <property type="entry name" value="RabGAP-TBC"/>
    <property type="match status" value="1"/>
</dbReference>
<comment type="caution">
    <text evidence="2">The sequence shown here is derived from an EMBL/GenBank/DDBJ whole genome shotgun (WGS) entry which is preliminary data.</text>
</comment>
<dbReference type="SUPFAM" id="SSF47923">
    <property type="entry name" value="Ypt/Rab-GAP domain of gyp1p"/>
    <property type="match status" value="1"/>
</dbReference>
<evidence type="ECO:0000313" key="3">
    <source>
        <dbReference type="Proteomes" id="UP000023152"/>
    </source>
</evidence>
<organism evidence="2 3">
    <name type="scientific">Reticulomyxa filosa</name>
    <dbReference type="NCBI Taxonomy" id="46433"/>
    <lineage>
        <taxon>Eukaryota</taxon>
        <taxon>Sar</taxon>
        <taxon>Rhizaria</taxon>
        <taxon>Retaria</taxon>
        <taxon>Foraminifera</taxon>
        <taxon>Monothalamids</taxon>
        <taxon>Reticulomyxidae</taxon>
        <taxon>Reticulomyxa</taxon>
    </lineage>
</organism>
<protein>
    <submittedName>
        <fullName evidence="2">Ankyrin repeat-containing protein</fullName>
    </submittedName>
</protein>
<dbReference type="AlphaFoldDB" id="X6LX36"/>
<gene>
    <name evidence="2" type="ORF">RFI_32096</name>
</gene>
<evidence type="ECO:0000259" key="1">
    <source>
        <dbReference type="PROSITE" id="PS50086"/>
    </source>
</evidence>
<dbReference type="Gene3D" id="1.10.472.80">
    <property type="entry name" value="Ypt/Rab-GAP domain of gyp1p, domain 3"/>
    <property type="match status" value="1"/>
</dbReference>
<reference evidence="2 3" key="1">
    <citation type="journal article" date="2013" name="Curr. Biol.">
        <title>The Genome of the Foraminiferan Reticulomyxa filosa.</title>
        <authorList>
            <person name="Glockner G."/>
            <person name="Hulsmann N."/>
            <person name="Schleicher M."/>
            <person name="Noegel A.A."/>
            <person name="Eichinger L."/>
            <person name="Gallinger C."/>
            <person name="Pawlowski J."/>
            <person name="Sierra R."/>
            <person name="Euteneuer U."/>
            <person name="Pillet L."/>
            <person name="Moustafa A."/>
            <person name="Platzer M."/>
            <person name="Groth M."/>
            <person name="Szafranski K."/>
            <person name="Schliwa M."/>
        </authorList>
    </citation>
    <scope>NUCLEOTIDE SEQUENCE [LARGE SCALE GENOMIC DNA]</scope>
</reference>
<dbReference type="PROSITE" id="PS50086">
    <property type="entry name" value="TBC_RABGAP"/>
    <property type="match status" value="1"/>
</dbReference>
<dbReference type="InterPro" id="IPR000195">
    <property type="entry name" value="Rab-GAP-TBC_dom"/>
</dbReference>
<keyword evidence="3" id="KW-1185">Reference proteome</keyword>
<feature type="non-terminal residue" evidence="2">
    <location>
        <position position="1"/>
    </location>
</feature>